<accession>A0A931EYL7</accession>
<protein>
    <submittedName>
        <fullName evidence="1">Uncharacterized protein</fullName>
    </submittedName>
</protein>
<evidence type="ECO:0000313" key="2">
    <source>
        <dbReference type="Proteomes" id="UP000605361"/>
    </source>
</evidence>
<reference evidence="1" key="1">
    <citation type="submission" date="2020-11" db="EMBL/GenBank/DDBJ databases">
        <title>Whole-genome analyses of Nonomuraea sp. K274.</title>
        <authorList>
            <person name="Veyisoglu A."/>
        </authorList>
    </citation>
    <scope>NUCLEOTIDE SEQUENCE</scope>
    <source>
        <strain evidence="1">K274</strain>
    </source>
</reference>
<proteinExistence type="predicted"/>
<sequence length="62" mass="6779">MAITMLRQAVVVDGDLIREAAGPDVPDPARRATCPTNGNRQRHVAWLNGERQTVWLDDGPAV</sequence>
<dbReference type="RefSeq" id="WP_195894361.1">
    <property type="nucleotide sequence ID" value="NZ_JADOGI010000012.1"/>
</dbReference>
<dbReference type="EMBL" id="JADOGI010000012">
    <property type="protein sequence ID" value="MBF8185346.1"/>
    <property type="molecule type" value="Genomic_DNA"/>
</dbReference>
<gene>
    <name evidence="1" type="ORF">ITP53_06260</name>
</gene>
<keyword evidence="2" id="KW-1185">Reference proteome</keyword>
<evidence type="ECO:0000313" key="1">
    <source>
        <dbReference type="EMBL" id="MBF8185346.1"/>
    </source>
</evidence>
<dbReference type="AlphaFoldDB" id="A0A931EYL7"/>
<organism evidence="1 2">
    <name type="scientific">Nonomuraea cypriaca</name>
    <dbReference type="NCBI Taxonomy" id="1187855"/>
    <lineage>
        <taxon>Bacteria</taxon>
        <taxon>Bacillati</taxon>
        <taxon>Actinomycetota</taxon>
        <taxon>Actinomycetes</taxon>
        <taxon>Streptosporangiales</taxon>
        <taxon>Streptosporangiaceae</taxon>
        <taxon>Nonomuraea</taxon>
    </lineage>
</organism>
<comment type="caution">
    <text evidence="1">The sequence shown here is derived from an EMBL/GenBank/DDBJ whole genome shotgun (WGS) entry which is preliminary data.</text>
</comment>
<name>A0A931EYL7_9ACTN</name>
<dbReference type="Proteomes" id="UP000605361">
    <property type="component" value="Unassembled WGS sequence"/>
</dbReference>